<dbReference type="CDD" id="cd02440">
    <property type="entry name" value="AdoMet_MTases"/>
    <property type="match status" value="1"/>
</dbReference>
<gene>
    <name evidence="1" type="ORF">L544_1503</name>
</gene>
<dbReference type="Gene3D" id="3.40.50.150">
    <property type="entry name" value="Vaccinia Virus protein VP39"/>
    <property type="match status" value="1"/>
</dbReference>
<organism evidence="1 2">
    <name type="scientific">Bordetella hinzii OH87 BAL007II</name>
    <dbReference type="NCBI Taxonomy" id="1331262"/>
    <lineage>
        <taxon>Bacteria</taxon>
        <taxon>Pseudomonadati</taxon>
        <taxon>Pseudomonadota</taxon>
        <taxon>Betaproteobacteria</taxon>
        <taxon>Burkholderiales</taxon>
        <taxon>Alcaligenaceae</taxon>
        <taxon>Bordetella</taxon>
    </lineage>
</organism>
<accession>A0ABR4R5E5</accession>
<comment type="caution">
    <text evidence="1">The sequence shown here is derived from an EMBL/GenBank/DDBJ whole genome shotgun (WGS) entry which is preliminary data.</text>
</comment>
<evidence type="ECO:0000313" key="1">
    <source>
        <dbReference type="EMBL" id="KCB25761.1"/>
    </source>
</evidence>
<dbReference type="Proteomes" id="UP000025748">
    <property type="component" value="Unassembled WGS sequence"/>
</dbReference>
<reference evidence="1 2" key="1">
    <citation type="submission" date="2014-03" db="EMBL/GenBank/DDBJ databases">
        <title>Genome sequence of Bordetella hinzii.</title>
        <authorList>
            <person name="Register K."/>
            <person name="Harvill E."/>
            <person name="Goodfield L.L."/>
            <person name="Ivanov Y.V."/>
            <person name="Meyer J.A."/>
            <person name="Muse S.J."/>
            <person name="Jacobs N."/>
            <person name="Bendor L."/>
            <person name="Smallridge W.E."/>
            <person name="Brinkac L.M."/>
            <person name="Sanka R."/>
            <person name="Kim M."/>
            <person name="Losada L."/>
        </authorList>
    </citation>
    <scope>NUCLEOTIDE SEQUENCE [LARGE SCALE GENOMIC DNA]</scope>
    <source>
        <strain evidence="1 2">OH87 BAL007II</strain>
    </source>
</reference>
<keyword evidence="2" id="KW-1185">Reference proteome</keyword>
<sequence>MSMANLFRPGRLRRALHRALFSLSPRLAQGLDVRFCYDSADRRFLEGPVFDFLNTCYRARHARCLFIGMSRYNWHYPRLLALDFHSVDIDPRCARYGQPGRHVTGDATALRDYYPASHFEVVIANGMVGYGVNDAGSFGRLLHGAIDVLKPGGRLILGYNDTRRRLRFDMEGMLAACGLAREAPPILGLEGHTLLFPAPGCHRYVFLRKPRG</sequence>
<dbReference type="InterPro" id="IPR029063">
    <property type="entry name" value="SAM-dependent_MTases_sf"/>
</dbReference>
<name>A0ABR4R5E5_9BORD</name>
<evidence type="ECO:0000313" key="2">
    <source>
        <dbReference type="Proteomes" id="UP000025748"/>
    </source>
</evidence>
<proteinExistence type="predicted"/>
<dbReference type="SUPFAM" id="SSF53335">
    <property type="entry name" value="S-adenosyl-L-methionine-dependent methyltransferases"/>
    <property type="match status" value="1"/>
</dbReference>
<protein>
    <submittedName>
        <fullName evidence="1">N-acetyltransferase YedL</fullName>
    </submittedName>
</protein>
<dbReference type="EMBL" id="JHEM01000003">
    <property type="protein sequence ID" value="KCB25761.1"/>
    <property type="molecule type" value="Genomic_DNA"/>
</dbReference>